<name>A0ACC0BW82_CATRO</name>
<sequence length="213" mass="23238">MVKEGIKSIKPTLELPYLKDNTITNNPSCDPSPSSIPVEVETISEPTLEPPQELETNSKPSACSSSSPVPEASDLILDGSDQEEEHPEAQTQALRDYQLARDRVCRVSKDHPQLVAKGFSQIEGIDFNEIFSLVVKYKTILIILALVAFYAQLSSPLPNDAWASTCRIGCLGFFLGLPFGPPLDRVTQDARSLGWPPGLSAGDSRDRSAFSSY</sequence>
<accession>A0ACC0BW82</accession>
<proteinExistence type="predicted"/>
<reference evidence="2" key="1">
    <citation type="journal article" date="2023" name="Nat. Plants">
        <title>Single-cell RNA sequencing provides a high-resolution roadmap for understanding the multicellular compartmentation of specialized metabolism.</title>
        <authorList>
            <person name="Sun S."/>
            <person name="Shen X."/>
            <person name="Li Y."/>
            <person name="Li Y."/>
            <person name="Wang S."/>
            <person name="Li R."/>
            <person name="Zhang H."/>
            <person name="Shen G."/>
            <person name="Guo B."/>
            <person name="Wei J."/>
            <person name="Xu J."/>
            <person name="St-Pierre B."/>
            <person name="Chen S."/>
            <person name="Sun C."/>
        </authorList>
    </citation>
    <scope>NUCLEOTIDE SEQUENCE [LARGE SCALE GENOMIC DNA]</scope>
</reference>
<keyword evidence="2" id="KW-1185">Reference proteome</keyword>
<comment type="caution">
    <text evidence="1">The sequence shown here is derived from an EMBL/GenBank/DDBJ whole genome shotgun (WGS) entry which is preliminary data.</text>
</comment>
<organism evidence="1 2">
    <name type="scientific">Catharanthus roseus</name>
    <name type="common">Madagascar periwinkle</name>
    <name type="synonym">Vinca rosea</name>
    <dbReference type="NCBI Taxonomy" id="4058"/>
    <lineage>
        <taxon>Eukaryota</taxon>
        <taxon>Viridiplantae</taxon>
        <taxon>Streptophyta</taxon>
        <taxon>Embryophyta</taxon>
        <taxon>Tracheophyta</taxon>
        <taxon>Spermatophyta</taxon>
        <taxon>Magnoliopsida</taxon>
        <taxon>eudicotyledons</taxon>
        <taxon>Gunneridae</taxon>
        <taxon>Pentapetalae</taxon>
        <taxon>asterids</taxon>
        <taxon>lamiids</taxon>
        <taxon>Gentianales</taxon>
        <taxon>Apocynaceae</taxon>
        <taxon>Rauvolfioideae</taxon>
        <taxon>Vinceae</taxon>
        <taxon>Catharanthinae</taxon>
        <taxon>Catharanthus</taxon>
    </lineage>
</organism>
<evidence type="ECO:0000313" key="1">
    <source>
        <dbReference type="EMBL" id="KAI5676862.1"/>
    </source>
</evidence>
<gene>
    <name evidence="1" type="ORF">M9H77_07812</name>
</gene>
<protein>
    <submittedName>
        <fullName evidence="1">Uncharacterized protein</fullName>
    </submittedName>
</protein>
<dbReference type="EMBL" id="CM044702">
    <property type="protein sequence ID" value="KAI5676862.1"/>
    <property type="molecule type" value="Genomic_DNA"/>
</dbReference>
<dbReference type="Proteomes" id="UP001060085">
    <property type="component" value="Linkage Group LG02"/>
</dbReference>
<evidence type="ECO:0000313" key="2">
    <source>
        <dbReference type="Proteomes" id="UP001060085"/>
    </source>
</evidence>